<dbReference type="SUPFAM" id="SSF52833">
    <property type="entry name" value="Thioredoxin-like"/>
    <property type="match status" value="1"/>
</dbReference>
<dbReference type="KEGG" id="led:BBK82_12895"/>
<dbReference type="Proteomes" id="UP000093053">
    <property type="component" value="Chromosome"/>
</dbReference>
<dbReference type="CDD" id="cd02966">
    <property type="entry name" value="TlpA_like_family"/>
    <property type="match status" value="1"/>
</dbReference>
<accession>A0A1B2HGJ4</accession>
<name>A0A1B2HGJ4_9PSEU</name>
<dbReference type="OrthoDB" id="9796554at2"/>
<protein>
    <recommendedName>
        <fullName evidence="1">Thioredoxin domain-containing protein</fullName>
    </recommendedName>
</protein>
<dbReference type="GO" id="GO:0016209">
    <property type="term" value="F:antioxidant activity"/>
    <property type="evidence" value="ECO:0007669"/>
    <property type="project" value="InterPro"/>
</dbReference>
<gene>
    <name evidence="2" type="ORF">BBK82_12895</name>
</gene>
<dbReference type="Pfam" id="PF00578">
    <property type="entry name" value="AhpC-TSA"/>
    <property type="match status" value="1"/>
</dbReference>
<dbReference type="InterPro" id="IPR000866">
    <property type="entry name" value="AhpC/TSA"/>
</dbReference>
<reference evidence="2 3" key="1">
    <citation type="submission" date="2016-07" db="EMBL/GenBank/DDBJ databases">
        <title>Complete genome sequence of the Lentzea guizhouensis DHS C013.</title>
        <authorList>
            <person name="Cao C."/>
        </authorList>
    </citation>
    <scope>NUCLEOTIDE SEQUENCE [LARGE SCALE GENOMIC DNA]</scope>
    <source>
        <strain evidence="2 3">DHS C013</strain>
    </source>
</reference>
<dbReference type="GO" id="GO:0016491">
    <property type="term" value="F:oxidoreductase activity"/>
    <property type="evidence" value="ECO:0007669"/>
    <property type="project" value="InterPro"/>
</dbReference>
<dbReference type="InterPro" id="IPR036249">
    <property type="entry name" value="Thioredoxin-like_sf"/>
</dbReference>
<dbReference type="RefSeq" id="WP_065915231.1">
    <property type="nucleotide sequence ID" value="NZ_CP016793.1"/>
</dbReference>
<dbReference type="PANTHER" id="PTHR42852:SF13">
    <property type="entry name" value="PROTEIN DIPZ"/>
    <property type="match status" value="1"/>
</dbReference>
<proteinExistence type="predicted"/>
<keyword evidence="3" id="KW-1185">Reference proteome</keyword>
<dbReference type="AlphaFoldDB" id="A0A1B2HGJ4"/>
<dbReference type="InterPro" id="IPR013766">
    <property type="entry name" value="Thioredoxin_domain"/>
</dbReference>
<dbReference type="PANTHER" id="PTHR42852">
    <property type="entry name" value="THIOL:DISULFIDE INTERCHANGE PROTEIN DSBE"/>
    <property type="match status" value="1"/>
</dbReference>
<dbReference type="EMBL" id="CP016793">
    <property type="protein sequence ID" value="ANZ36832.1"/>
    <property type="molecule type" value="Genomic_DNA"/>
</dbReference>
<evidence type="ECO:0000259" key="1">
    <source>
        <dbReference type="PROSITE" id="PS51352"/>
    </source>
</evidence>
<dbReference type="Gene3D" id="3.40.30.10">
    <property type="entry name" value="Glutaredoxin"/>
    <property type="match status" value="1"/>
</dbReference>
<evidence type="ECO:0000313" key="2">
    <source>
        <dbReference type="EMBL" id="ANZ36832.1"/>
    </source>
</evidence>
<feature type="domain" description="Thioredoxin" evidence="1">
    <location>
        <begin position="22"/>
        <end position="187"/>
    </location>
</feature>
<organism evidence="2 3">
    <name type="scientific">Lentzea guizhouensis</name>
    <dbReference type="NCBI Taxonomy" id="1586287"/>
    <lineage>
        <taxon>Bacteria</taxon>
        <taxon>Bacillati</taxon>
        <taxon>Actinomycetota</taxon>
        <taxon>Actinomycetes</taxon>
        <taxon>Pseudonocardiales</taxon>
        <taxon>Pseudonocardiaceae</taxon>
        <taxon>Lentzea</taxon>
    </lineage>
</organism>
<sequence>MNNRTRWLVLVLVLGVAGVVALWPRDQAPQQPVRSSRPSQDVVELRAQAQLRPCVPGGEGGVGVTCLGDGTRTDLALKGPLLINFWATWCQPCQKELPVLDAYAKQPDAVPVVPVLVESTEADGLELLAKLGVRLPSVHDGADELRKRVKAPVTLPATYYISADGTVRQVTDPPLFTTPEQVEKAVR</sequence>
<dbReference type="InterPro" id="IPR050553">
    <property type="entry name" value="Thioredoxin_ResA/DsbE_sf"/>
</dbReference>
<dbReference type="STRING" id="1586287.BBK82_12895"/>
<evidence type="ECO:0000313" key="3">
    <source>
        <dbReference type="Proteomes" id="UP000093053"/>
    </source>
</evidence>
<dbReference type="PROSITE" id="PS51352">
    <property type="entry name" value="THIOREDOXIN_2"/>
    <property type="match status" value="1"/>
</dbReference>